<dbReference type="AlphaFoldDB" id="A0AA36H0I2"/>
<feature type="chain" id="PRO_5041374572" description="ShKT domain-containing protein" evidence="2">
    <location>
        <begin position="24"/>
        <end position="78"/>
    </location>
</feature>
<dbReference type="PROSITE" id="PS51670">
    <property type="entry name" value="SHKT"/>
    <property type="match status" value="1"/>
</dbReference>
<accession>A0AA36H0I2</accession>
<organism evidence="4 5">
    <name type="scientific">Cylicocyclus nassatus</name>
    <name type="common">Nematode worm</name>
    <dbReference type="NCBI Taxonomy" id="53992"/>
    <lineage>
        <taxon>Eukaryota</taxon>
        <taxon>Metazoa</taxon>
        <taxon>Ecdysozoa</taxon>
        <taxon>Nematoda</taxon>
        <taxon>Chromadorea</taxon>
        <taxon>Rhabditida</taxon>
        <taxon>Rhabditina</taxon>
        <taxon>Rhabditomorpha</taxon>
        <taxon>Strongyloidea</taxon>
        <taxon>Strongylidae</taxon>
        <taxon>Cylicocyclus</taxon>
    </lineage>
</organism>
<evidence type="ECO:0000256" key="1">
    <source>
        <dbReference type="PROSITE-ProRule" id="PRU01005"/>
    </source>
</evidence>
<dbReference type="Gene3D" id="1.10.10.1940">
    <property type="match status" value="1"/>
</dbReference>
<feature type="domain" description="ShKT" evidence="3">
    <location>
        <begin position="37"/>
        <end position="73"/>
    </location>
</feature>
<evidence type="ECO:0000313" key="5">
    <source>
        <dbReference type="Proteomes" id="UP001176961"/>
    </source>
</evidence>
<protein>
    <recommendedName>
        <fullName evidence="3">ShKT domain-containing protein</fullName>
    </recommendedName>
</protein>
<gene>
    <name evidence="4" type="ORF">CYNAS_LOCUS13762</name>
</gene>
<name>A0AA36H0I2_CYLNA</name>
<proteinExistence type="predicted"/>
<dbReference type="EMBL" id="CATQJL010000305">
    <property type="protein sequence ID" value="CAJ0601779.1"/>
    <property type="molecule type" value="Genomic_DNA"/>
</dbReference>
<dbReference type="InterPro" id="IPR003582">
    <property type="entry name" value="ShKT_dom"/>
</dbReference>
<evidence type="ECO:0000259" key="3">
    <source>
        <dbReference type="PROSITE" id="PS51670"/>
    </source>
</evidence>
<comment type="caution">
    <text evidence="4">The sequence shown here is derived from an EMBL/GenBank/DDBJ whole genome shotgun (WGS) entry which is preliminary data.</text>
</comment>
<dbReference type="Proteomes" id="UP001176961">
    <property type="component" value="Unassembled WGS sequence"/>
</dbReference>
<keyword evidence="5" id="KW-1185">Reference proteome</keyword>
<reference evidence="4" key="1">
    <citation type="submission" date="2023-07" db="EMBL/GenBank/DDBJ databases">
        <authorList>
            <consortium name="CYATHOMIX"/>
        </authorList>
    </citation>
    <scope>NUCLEOTIDE SEQUENCE</scope>
    <source>
        <strain evidence="4">N/A</strain>
    </source>
</reference>
<keyword evidence="2" id="KW-0732">Signal</keyword>
<feature type="signal peptide" evidence="2">
    <location>
        <begin position="1"/>
        <end position="23"/>
    </location>
</feature>
<evidence type="ECO:0000313" key="4">
    <source>
        <dbReference type="EMBL" id="CAJ0601779.1"/>
    </source>
</evidence>
<evidence type="ECO:0000256" key="2">
    <source>
        <dbReference type="SAM" id="SignalP"/>
    </source>
</evidence>
<dbReference type="Pfam" id="PF01549">
    <property type="entry name" value="ShK"/>
    <property type="match status" value="1"/>
</dbReference>
<sequence>MAHIFSYTVFVIVSTCLFQCARAENANPQSGYFKVACGNNKYCSSWQKNGFCTNAFYPTEFIEQWCGEPCGLCNITVP</sequence>
<comment type="caution">
    <text evidence="1">Lacks conserved residue(s) required for the propagation of feature annotation.</text>
</comment>